<dbReference type="SUPFAM" id="SSF51905">
    <property type="entry name" value="FAD/NAD(P)-binding domain"/>
    <property type="match status" value="2"/>
</dbReference>
<comment type="caution">
    <text evidence="7">The sequence shown here is derived from an EMBL/GenBank/DDBJ whole genome shotgun (WGS) entry which is preliminary data.</text>
</comment>
<proteinExistence type="predicted"/>
<dbReference type="PANTHER" id="PTHR43557">
    <property type="entry name" value="APOPTOSIS-INDUCING FACTOR 1"/>
    <property type="match status" value="1"/>
</dbReference>
<sequence>MVIAGGGLAGAQTAARLRERGFAGRVTLVGAEPHPPYDRPPLSKDVLLGKGGPEPPALDVDFAALDVRLLLGTAATGLRVADRVLETDAGPLPYDHLVLATGAEAATLPGTAGLPGVHVLRTLDDARRLRPVLEARGSLVAVGAGWIGAEAATAARAAGCEVTVVEAAGGPLAGVLPAEVAEPMRAWYAGAGAVLRTGEAVTAVRAGEVELAGGAVLGADAVLVGVGSRPATGWLAGRGVELAADGSVRADARLRASAPGVYAAGDCASFPSARYGRRLLVHHWDNALSGPDTVAAGITGGITGAEDAPPYDPVPYFWSEQFGRYVQYAGYHAPGDALLWRGDPAAGEGWSVCWLGAGGALRAVLAVDRPRDLTQGRRLIKRGAALDAGRAADPAVPLKAAAR</sequence>
<keyword evidence="2" id="KW-0285">Flavoprotein</keyword>
<reference evidence="8" key="1">
    <citation type="submission" date="2023-07" db="EMBL/GenBank/DDBJ databases">
        <title>30 novel species of actinomycetes from the DSMZ collection.</title>
        <authorList>
            <person name="Nouioui I."/>
        </authorList>
    </citation>
    <scope>NUCLEOTIDE SEQUENCE [LARGE SCALE GENOMIC DNA]</scope>
    <source>
        <strain evidence="8">DSM 44917</strain>
    </source>
</reference>
<dbReference type="InterPro" id="IPR016156">
    <property type="entry name" value="FAD/NAD-linked_Rdtase_dimer_sf"/>
</dbReference>
<organism evidence="7 8">
    <name type="scientific">Streptomyces boetiae</name>
    <dbReference type="NCBI Taxonomy" id="3075541"/>
    <lineage>
        <taxon>Bacteria</taxon>
        <taxon>Bacillati</taxon>
        <taxon>Actinomycetota</taxon>
        <taxon>Actinomycetes</taxon>
        <taxon>Kitasatosporales</taxon>
        <taxon>Streptomycetaceae</taxon>
        <taxon>Streptomyces</taxon>
    </lineage>
</organism>
<dbReference type="RefSeq" id="WP_311632767.1">
    <property type="nucleotide sequence ID" value="NZ_JAVREN010000047.1"/>
</dbReference>
<evidence type="ECO:0000313" key="8">
    <source>
        <dbReference type="Proteomes" id="UP001183388"/>
    </source>
</evidence>
<comment type="cofactor">
    <cofactor evidence="1">
        <name>FAD</name>
        <dbReference type="ChEBI" id="CHEBI:57692"/>
    </cofactor>
</comment>
<dbReference type="InterPro" id="IPR050446">
    <property type="entry name" value="FAD-oxidoreductase/Apoptosis"/>
</dbReference>
<evidence type="ECO:0000256" key="2">
    <source>
        <dbReference type="ARBA" id="ARBA00022630"/>
    </source>
</evidence>
<feature type="domain" description="Reductase C-terminal" evidence="6">
    <location>
        <begin position="316"/>
        <end position="401"/>
    </location>
</feature>
<dbReference type="EMBL" id="JAVREN010000047">
    <property type="protein sequence ID" value="MDT0309802.1"/>
    <property type="molecule type" value="Genomic_DNA"/>
</dbReference>
<dbReference type="Gene3D" id="3.30.390.30">
    <property type="match status" value="1"/>
</dbReference>
<evidence type="ECO:0000256" key="1">
    <source>
        <dbReference type="ARBA" id="ARBA00001974"/>
    </source>
</evidence>
<dbReference type="Pfam" id="PF14759">
    <property type="entry name" value="Reductase_C"/>
    <property type="match status" value="1"/>
</dbReference>
<dbReference type="InterPro" id="IPR023753">
    <property type="entry name" value="FAD/NAD-binding_dom"/>
</dbReference>
<protein>
    <submittedName>
        <fullName evidence="7">FAD-dependent oxidoreductase</fullName>
    </submittedName>
</protein>
<evidence type="ECO:0000256" key="4">
    <source>
        <dbReference type="ARBA" id="ARBA00023002"/>
    </source>
</evidence>
<keyword evidence="3" id="KW-0274">FAD</keyword>
<dbReference type="Pfam" id="PF07992">
    <property type="entry name" value="Pyr_redox_2"/>
    <property type="match status" value="1"/>
</dbReference>
<gene>
    <name evidence="7" type="ORF">RM780_23005</name>
</gene>
<dbReference type="PANTHER" id="PTHR43557:SF2">
    <property type="entry name" value="RIESKE DOMAIN-CONTAINING PROTEIN-RELATED"/>
    <property type="match status" value="1"/>
</dbReference>
<evidence type="ECO:0000313" key="7">
    <source>
        <dbReference type="EMBL" id="MDT0309802.1"/>
    </source>
</evidence>
<dbReference type="PRINTS" id="PR00368">
    <property type="entry name" value="FADPNR"/>
</dbReference>
<dbReference type="InterPro" id="IPR036188">
    <property type="entry name" value="FAD/NAD-bd_sf"/>
</dbReference>
<dbReference type="PRINTS" id="PR00411">
    <property type="entry name" value="PNDRDTASEI"/>
</dbReference>
<dbReference type="SUPFAM" id="SSF55424">
    <property type="entry name" value="FAD/NAD-linked reductases, dimerisation (C-terminal) domain"/>
    <property type="match status" value="1"/>
</dbReference>
<evidence type="ECO:0000259" key="5">
    <source>
        <dbReference type="Pfam" id="PF07992"/>
    </source>
</evidence>
<keyword evidence="4" id="KW-0560">Oxidoreductase</keyword>
<evidence type="ECO:0000256" key="3">
    <source>
        <dbReference type="ARBA" id="ARBA00022827"/>
    </source>
</evidence>
<dbReference type="Gene3D" id="3.50.50.60">
    <property type="entry name" value="FAD/NAD(P)-binding domain"/>
    <property type="match status" value="2"/>
</dbReference>
<keyword evidence="8" id="KW-1185">Reference proteome</keyword>
<dbReference type="Proteomes" id="UP001183388">
    <property type="component" value="Unassembled WGS sequence"/>
</dbReference>
<dbReference type="InterPro" id="IPR028202">
    <property type="entry name" value="Reductase_C"/>
</dbReference>
<accession>A0ABU2LEV2</accession>
<evidence type="ECO:0000259" key="6">
    <source>
        <dbReference type="Pfam" id="PF14759"/>
    </source>
</evidence>
<name>A0ABU2LEV2_9ACTN</name>
<feature type="domain" description="FAD/NAD(P)-binding" evidence="5">
    <location>
        <begin position="2"/>
        <end position="281"/>
    </location>
</feature>